<evidence type="ECO:0000313" key="5">
    <source>
        <dbReference type="Proteomes" id="UP001272242"/>
    </source>
</evidence>
<dbReference type="PRINTS" id="PR00080">
    <property type="entry name" value="SDRFAMILY"/>
</dbReference>
<accession>A0ABU5F2I5</accession>
<comment type="caution">
    <text evidence="4">The sequence shown here is derived from an EMBL/GenBank/DDBJ whole genome shotgun (WGS) entry which is preliminary data.</text>
</comment>
<dbReference type="PROSITE" id="PS00061">
    <property type="entry name" value="ADH_SHORT"/>
    <property type="match status" value="1"/>
</dbReference>
<dbReference type="EC" id="1.1.1.47" evidence="4"/>
<feature type="domain" description="Ketoreductase" evidence="3">
    <location>
        <begin position="7"/>
        <end position="192"/>
    </location>
</feature>
<dbReference type="InterPro" id="IPR020904">
    <property type="entry name" value="Sc_DH/Rdtase_CS"/>
</dbReference>
<name>A0ABU5F2I5_9BACT</name>
<dbReference type="PRINTS" id="PR00081">
    <property type="entry name" value="GDHRDH"/>
</dbReference>
<dbReference type="SMART" id="SM00822">
    <property type="entry name" value="PKS_KR"/>
    <property type="match status" value="1"/>
</dbReference>
<evidence type="ECO:0000259" key="3">
    <source>
        <dbReference type="SMART" id="SM00822"/>
    </source>
</evidence>
<evidence type="ECO:0000256" key="1">
    <source>
        <dbReference type="ARBA" id="ARBA00006484"/>
    </source>
</evidence>
<dbReference type="PANTHER" id="PTHR43639">
    <property type="entry name" value="OXIDOREDUCTASE, SHORT-CHAIN DEHYDROGENASE/REDUCTASE FAMILY (AFU_ORTHOLOGUE AFUA_5G02870)"/>
    <property type="match status" value="1"/>
</dbReference>
<dbReference type="Proteomes" id="UP001272242">
    <property type="component" value="Unassembled WGS sequence"/>
</dbReference>
<dbReference type="NCBIfam" id="NF005559">
    <property type="entry name" value="PRK07231.1"/>
    <property type="match status" value="1"/>
</dbReference>
<dbReference type="PANTHER" id="PTHR43639:SF1">
    <property type="entry name" value="SHORT-CHAIN DEHYDROGENASE_REDUCTASE FAMILY PROTEIN"/>
    <property type="match status" value="1"/>
</dbReference>
<dbReference type="Pfam" id="PF13561">
    <property type="entry name" value="adh_short_C2"/>
    <property type="match status" value="1"/>
</dbReference>
<dbReference type="InterPro" id="IPR002347">
    <property type="entry name" value="SDR_fam"/>
</dbReference>
<dbReference type="GO" id="GO:0047936">
    <property type="term" value="F:glucose 1-dehydrogenase [NAD(P)+] activity"/>
    <property type="evidence" value="ECO:0007669"/>
    <property type="project" value="UniProtKB-EC"/>
</dbReference>
<organism evidence="4 5">
    <name type="scientific">Gemmata algarum</name>
    <dbReference type="NCBI Taxonomy" id="2975278"/>
    <lineage>
        <taxon>Bacteria</taxon>
        <taxon>Pseudomonadati</taxon>
        <taxon>Planctomycetota</taxon>
        <taxon>Planctomycetia</taxon>
        <taxon>Gemmatales</taxon>
        <taxon>Gemmataceae</taxon>
        <taxon>Gemmata</taxon>
    </lineage>
</organism>
<dbReference type="InterPro" id="IPR057326">
    <property type="entry name" value="KR_dom"/>
</dbReference>
<proteinExistence type="inferred from homology"/>
<gene>
    <name evidence="4" type="ORF">R5W23_003203</name>
</gene>
<dbReference type="Gene3D" id="3.40.50.720">
    <property type="entry name" value="NAD(P)-binding Rossmann-like Domain"/>
    <property type="match status" value="1"/>
</dbReference>
<keyword evidence="5" id="KW-1185">Reference proteome</keyword>
<dbReference type="EMBL" id="JAXBLV010000200">
    <property type="protein sequence ID" value="MDY3561775.1"/>
    <property type="molecule type" value="Genomic_DNA"/>
</dbReference>
<reference evidence="5" key="1">
    <citation type="journal article" date="2023" name="Mar. Drugs">
        <title>Gemmata algarum, a Novel Planctomycete Isolated from an Algal Mat, Displays Antimicrobial Activity.</title>
        <authorList>
            <person name="Kumar G."/>
            <person name="Kallscheuer N."/>
            <person name="Kashif M."/>
            <person name="Ahamad S."/>
            <person name="Jagadeeshwari U."/>
            <person name="Pannikurungottu S."/>
            <person name="Haufschild T."/>
            <person name="Kabuu M."/>
            <person name="Sasikala C."/>
            <person name="Jogler C."/>
            <person name="Ramana C."/>
        </authorList>
    </citation>
    <scope>NUCLEOTIDE SEQUENCE [LARGE SCALE GENOMIC DNA]</scope>
    <source>
        <strain evidence="5">JC673</strain>
    </source>
</reference>
<dbReference type="SUPFAM" id="SSF51735">
    <property type="entry name" value="NAD(P)-binding Rossmann-fold domains"/>
    <property type="match status" value="1"/>
</dbReference>
<protein>
    <submittedName>
        <fullName evidence="4">Glucose 1-dehydrogenase</fullName>
        <ecNumber evidence="4">1.1.1.47</ecNumber>
    </submittedName>
</protein>
<sequence length="251" mass="25317">MSKLQGKVALVTGASKGIGAGIAKELAAAGAAVVVNYATDRPGAEAVVREITSAGGKAAAVSGDVSKSADVVRMLAEVGRTFGALDVVVNNAGVYAPVALEVVTEDEFHREFNTNVLGPLLVVREALKYFGTTGGSVINIGSGASRMCPPGYSIYSASKSALDAVTGVLAKELAHRNVRVNSVNPGATLSEGTKGAGLYGVGSEFEKQLVAATPLGRVGTPADIAKVVAFLASDDSGWLTGEIILASGGLR</sequence>
<evidence type="ECO:0000256" key="2">
    <source>
        <dbReference type="ARBA" id="ARBA00023002"/>
    </source>
</evidence>
<comment type="similarity">
    <text evidence="1">Belongs to the short-chain dehydrogenases/reductases (SDR) family.</text>
</comment>
<evidence type="ECO:0000313" key="4">
    <source>
        <dbReference type="EMBL" id="MDY3561775.1"/>
    </source>
</evidence>
<dbReference type="InterPro" id="IPR036291">
    <property type="entry name" value="NAD(P)-bd_dom_sf"/>
</dbReference>
<dbReference type="RefSeq" id="WP_320688124.1">
    <property type="nucleotide sequence ID" value="NZ_JAXBLV010000200.1"/>
</dbReference>
<keyword evidence="2 4" id="KW-0560">Oxidoreductase</keyword>